<organism evidence="2 3">
    <name type="scientific">Apiospora phragmitis</name>
    <dbReference type="NCBI Taxonomy" id="2905665"/>
    <lineage>
        <taxon>Eukaryota</taxon>
        <taxon>Fungi</taxon>
        <taxon>Dikarya</taxon>
        <taxon>Ascomycota</taxon>
        <taxon>Pezizomycotina</taxon>
        <taxon>Sordariomycetes</taxon>
        <taxon>Xylariomycetidae</taxon>
        <taxon>Amphisphaeriales</taxon>
        <taxon>Apiosporaceae</taxon>
        <taxon>Apiospora</taxon>
    </lineage>
</organism>
<protein>
    <submittedName>
        <fullName evidence="2">Uncharacterized protein</fullName>
    </submittedName>
</protein>
<accession>A0ABR1SVX6</accession>
<evidence type="ECO:0000313" key="2">
    <source>
        <dbReference type="EMBL" id="KAK8038001.1"/>
    </source>
</evidence>
<feature type="transmembrane region" description="Helical" evidence="1">
    <location>
        <begin position="12"/>
        <end position="34"/>
    </location>
</feature>
<feature type="transmembrane region" description="Helical" evidence="1">
    <location>
        <begin position="119"/>
        <end position="141"/>
    </location>
</feature>
<keyword evidence="3" id="KW-1185">Reference proteome</keyword>
<comment type="caution">
    <text evidence="2">The sequence shown here is derived from an EMBL/GenBank/DDBJ whole genome shotgun (WGS) entry which is preliminary data.</text>
</comment>
<gene>
    <name evidence="2" type="ORF">PG994_014768</name>
</gene>
<sequence length="174" mass="18531">MPERSTFSQHSVWIVTLTTASFTSVLLGFAVAIASSPSTPPLHATCVTKYDPGFWQRLAQLFVHETVLLCLVSPAVRPHTRDRVRLPGRGWFFAAVGASVLTSVLALVSYASACRNPGWTAALFMEWIADVALVGAAAQLVGGIARSRGRSGSATVYMSRSRTRARAPTPAAGT</sequence>
<dbReference type="EMBL" id="JAQQWL010000016">
    <property type="protein sequence ID" value="KAK8038001.1"/>
    <property type="molecule type" value="Genomic_DNA"/>
</dbReference>
<reference evidence="2 3" key="1">
    <citation type="submission" date="2023-01" db="EMBL/GenBank/DDBJ databases">
        <title>Analysis of 21 Apiospora genomes using comparative genomics revels a genus with tremendous synthesis potential of carbohydrate active enzymes and secondary metabolites.</title>
        <authorList>
            <person name="Sorensen T."/>
        </authorList>
    </citation>
    <scope>NUCLEOTIDE SEQUENCE [LARGE SCALE GENOMIC DNA]</scope>
    <source>
        <strain evidence="2 3">CBS 135458</strain>
    </source>
</reference>
<evidence type="ECO:0000313" key="3">
    <source>
        <dbReference type="Proteomes" id="UP001480595"/>
    </source>
</evidence>
<evidence type="ECO:0000256" key="1">
    <source>
        <dbReference type="SAM" id="Phobius"/>
    </source>
</evidence>
<feature type="transmembrane region" description="Helical" evidence="1">
    <location>
        <begin position="92"/>
        <end position="113"/>
    </location>
</feature>
<proteinExistence type="predicted"/>
<keyword evidence="1" id="KW-1133">Transmembrane helix</keyword>
<keyword evidence="1" id="KW-0472">Membrane</keyword>
<keyword evidence="1" id="KW-0812">Transmembrane</keyword>
<name>A0ABR1SVX6_9PEZI</name>
<dbReference type="Proteomes" id="UP001480595">
    <property type="component" value="Unassembled WGS sequence"/>
</dbReference>
<feature type="transmembrane region" description="Helical" evidence="1">
    <location>
        <begin position="54"/>
        <end position="72"/>
    </location>
</feature>
<dbReference type="GeneID" id="92099240"/>
<dbReference type="RefSeq" id="XP_066707853.1">
    <property type="nucleotide sequence ID" value="XM_066866177.1"/>
</dbReference>